<dbReference type="PROSITE" id="PS50928">
    <property type="entry name" value="ABC_TM1"/>
    <property type="match status" value="1"/>
</dbReference>
<evidence type="ECO:0000256" key="1">
    <source>
        <dbReference type="ARBA" id="ARBA00004651"/>
    </source>
</evidence>
<sequence length="273" mass="30859">MKQIQTTLRYAILIVASFISLYPLFLMISSSFKTKIEIMTHPLALPESISLNNYIEVWQKVKFSSYLLNSVLVSTLSVVCILIVSSLAAFYLTRYKFKWNGFLLVFFMFGLMIPMKLAITPLYMLMLKLGLMDTHLSLIILYTAGNTSLALFIFYGFFRTLPAEFDQSARIDGCNGFQVYYKIILPLMRPSIATVGIVTLIGVWNDFFYPLIFLKTTELNTIPLGLMSLFGEYDTEWNLLFCGLTISSLPMLLAFAFASKQFIEGLTAGGVKA</sequence>
<comment type="similarity">
    <text evidence="7">Belongs to the binding-protein-dependent transport system permease family.</text>
</comment>
<keyword evidence="5 7" id="KW-1133">Transmembrane helix</keyword>
<dbReference type="Proteomes" id="UP000295418">
    <property type="component" value="Unassembled WGS sequence"/>
</dbReference>
<evidence type="ECO:0000259" key="8">
    <source>
        <dbReference type="PROSITE" id="PS50928"/>
    </source>
</evidence>
<evidence type="ECO:0000313" key="10">
    <source>
        <dbReference type="Proteomes" id="UP000295418"/>
    </source>
</evidence>
<organism evidence="9 10">
    <name type="scientific">Paenibacillus albiflavus</name>
    <dbReference type="NCBI Taxonomy" id="2545760"/>
    <lineage>
        <taxon>Bacteria</taxon>
        <taxon>Bacillati</taxon>
        <taxon>Bacillota</taxon>
        <taxon>Bacilli</taxon>
        <taxon>Bacillales</taxon>
        <taxon>Paenibacillaceae</taxon>
        <taxon>Paenibacillus</taxon>
    </lineage>
</organism>
<evidence type="ECO:0000256" key="7">
    <source>
        <dbReference type="RuleBase" id="RU363032"/>
    </source>
</evidence>
<comment type="subcellular location">
    <subcellularLocation>
        <location evidence="1 7">Cell membrane</location>
        <topology evidence="1 7">Multi-pass membrane protein</topology>
    </subcellularLocation>
</comment>
<evidence type="ECO:0000256" key="5">
    <source>
        <dbReference type="ARBA" id="ARBA00022989"/>
    </source>
</evidence>
<feature type="transmembrane region" description="Helical" evidence="7">
    <location>
        <begin position="179"/>
        <end position="204"/>
    </location>
</feature>
<dbReference type="PANTHER" id="PTHR43744">
    <property type="entry name" value="ABC TRANSPORTER PERMEASE PROTEIN MG189-RELATED-RELATED"/>
    <property type="match status" value="1"/>
</dbReference>
<feature type="transmembrane region" description="Helical" evidence="7">
    <location>
        <begin position="139"/>
        <end position="158"/>
    </location>
</feature>
<keyword evidence="4 7" id="KW-0812">Transmembrane</keyword>
<dbReference type="CDD" id="cd06261">
    <property type="entry name" value="TM_PBP2"/>
    <property type="match status" value="1"/>
</dbReference>
<keyword evidence="2 7" id="KW-0813">Transport</keyword>
<evidence type="ECO:0000313" key="9">
    <source>
        <dbReference type="EMBL" id="TCZ77409.1"/>
    </source>
</evidence>
<feature type="transmembrane region" description="Helical" evidence="7">
    <location>
        <begin position="66"/>
        <end position="92"/>
    </location>
</feature>
<feature type="transmembrane region" description="Helical" evidence="7">
    <location>
        <begin position="99"/>
        <end position="119"/>
    </location>
</feature>
<dbReference type="Gene3D" id="1.10.3720.10">
    <property type="entry name" value="MetI-like"/>
    <property type="match status" value="1"/>
</dbReference>
<feature type="transmembrane region" description="Helical" evidence="7">
    <location>
        <begin position="237"/>
        <end position="258"/>
    </location>
</feature>
<dbReference type="InterPro" id="IPR035906">
    <property type="entry name" value="MetI-like_sf"/>
</dbReference>
<feature type="transmembrane region" description="Helical" evidence="7">
    <location>
        <begin position="12"/>
        <end position="32"/>
    </location>
</feature>
<feature type="domain" description="ABC transmembrane type-1" evidence="8">
    <location>
        <begin position="67"/>
        <end position="258"/>
    </location>
</feature>
<gene>
    <name evidence="9" type="ORF">E0485_10445</name>
</gene>
<comment type="caution">
    <text evidence="9">The sequence shown here is derived from an EMBL/GenBank/DDBJ whole genome shotgun (WGS) entry which is preliminary data.</text>
</comment>
<dbReference type="RefSeq" id="WP_132417980.1">
    <property type="nucleotide sequence ID" value="NZ_SKFG01000009.1"/>
</dbReference>
<dbReference type="OrthoDB" id="9772609at2"/>
<evidence type="ECO:0000256" key="4">
    <source>
        <dbReference type="ARBA" id="ARBA00022692"/>
    </source>
</evidence>
<dbReference type="EMBL" id="SKFG01000009">
    <property type="protein sequence ID" value="TCZ77409.1"/>
    <property type="molecule type" value="Genomic_DNA"/>
</dbReference>
<reference evidence="9 10" key="1">
    <citation type="submission" date="2019-03" db="EMBL/GenBank/DDBJ databases">
        <authorList>
            <person name="Kim M.K.M."/>
        </authorList>
    </citation>
    <scope>NUCLEOTIDE SEQUENCE [LARGE SCALE GENOMIC DNA]</scope>
    <source>
        <strain evidence="9 10">18JY21-1</strain>
    </source>
</reference>
<accession>A0A4R4ECJ5</accession>
<proteinExistence type="inferred from homology"/>
<dbReference type="SUPFAM" id="SSF161098">
    <property type="entry name" value="MetI-like"/>
    <property type="match status" value="1"/>
</dbReference>
<keyword evidence="6 7" id="KW-0472">Membrane</keyword>
<dbReference type="GO" id="GO:0005886">
    <property type="term" value="C:plasma membrane"/>
    <property type="evidence" value="ECO:0007669"/>
    <property type="project" value="UniProtKB-SubCell"/>
</dbReference>
<evidence type="ECO:0000256" key="3">
    <source>
        <dbReference type="ARBA" id="ARBA00022475"/>
    </source>
</evidence>
<keyword evidence="10" id="KW-1185">Reference proteome</keyword>
<protein>
    <submittedName>
        <fullName evidence="9">Carbohydrate ABC transporter permease</fullName>
    </submittedName>
</protein>
<evidence type="ECO:0000256" key="2">
    <source>
        <dbReference type="ARBA" id="ARBA00022448"/>
    </source>
</evidence>
<dbReference type="AlphaFoldDB" id="A0A4R4ECJ5"/>
<dbReference type="PANTHER" id="PTHR43744:SF12">
    <property type="entry name" value="ABC TRANSPORTER PERMEASE PROTEIN MG189-RELATED"/>
    <property type="match status" value="1"/>
</dbReference>
<name>A0A4R4ECJ5_9BACL</name>
<dbReference type="Pfam" id="PF00528">
    <property type="entry name" value="BPD_transp_1"/>
    <property type="match status" value="1"/>
</dbReference>
<dbReference type="InterPro" id="IPR000515">
    <property type="entry name" value="MetI-like"/>
</dbReference>
<keyword evidence="3" id="KW-1003">Cell membrane</keyword>
<evidence type="ECO:0000256" key="6">
    <source>
        <dbReference type="ARBA" id="ARBA00023136"/>
    </source>
</evidence>
<dbReference type="GO" id="GO:0055085">
    <property type="term" value="P:transmembrane transport"/>
    <property type="evidence" value="ECO:0007669"/>
    <property type="project" value="InterPro"/>
</dbReference>